<protein>
    <recommendedName>
        <fullName evidence="3">DUF3224 domain-containing protein</fullName>
    </recommendedName>
</protein>
<proteinExistence type="predicted"/>
<evidence type="ECO:0000313" key="1">
    <source>
        <dbReference type="EMBL" id="BBY22249.1"/>
    </source>
</evidence>
<dbReference type="RefSeq" id="WP_163790304.1">
    <property type="nucleotide sequence ID" value="NZ_AP022587.1"/>
</dbReference>
<dbReference type="EMBL" id="AP022587">
    <property type="protein sequence ID" value="BBY22249.1"/>
    <property type="molecule type" value="Genomic_DNA"/>
</dbReference>
<dbReference type="InterPro" id="IPR021607">
    <property type="entry name" value="DUF3224"/>
</dbReference>
<dbReference type="Pfam" id="PF11528">
    <property type="entry name" value="DUF3224"/>
    <property type="match status" value="1"/>
</dbReference>
<dbReference type="SUPFAM" id="SSF159238">
    <property type="entry name" value="SO1590-like"/>
    <property type="match status" value="1"/>
</dbReference>
<dbReference type="InterPro" id="IPR023159">
    <property type="entry name" value="SO1590-like_sf"/>
</dbReference>
<dbReference type="AlphaFoldDB" id="A0A7I7Q7J0"/>
<reference evidence="1 2" key="1">
    <citation type="journal article" date="2019" name="Emerg. Microbes Infect.">
        <title>Comprehensive subspecies identification of 175 nontuberculous mycobacteria species based on 7547 genomic profiles.</title>
        <authorList>
            <person name="Matsumoto Y."/>
            <person name="Kinjo T."/>
            <person name="Motooka D."/>
            <person name="Nabeya D."/>
            <person name="Jung N."/>
            <person name="Uechi K."/>
            <person name="Horii T."/>
            <person name="Iida T."/>
            <person name="Fujita J."/>
            <person name="Nakamura S."/>
        </authorList>
    </citation>
    <scope>NUCLEOTIDE SEQUENCE [LARGE SCALE GENOMIC DNA]</scope>
    <source>
        <strain evidence="1 2">JCM 17783</strain>
    </source>
</reference>
<dbReference type="Gene3D" id="2.40.350.10">
    <property type="entry name" value="SO1590-like"/>
    <property type="match status" value="1"/>
</dbReference>
<keyword evidence="2" id="KW-1185">Reference proteome</keyword>
<name>A0A7I7Q7J0_9MYCO</name>
<gene>
    <name evidence="1" type="ORF">MSTO_24540</name>
</gene>
<evidence type="ECO:0000313" key="2">
    <source>
        <dbReference type="Proteomes" id="UP000467130"/>
    </source>
</evidence>
<accession>A0A7I7Q7J0</accession>
<evidence type="ECO:0008006" key="3">
    <source>
        <dbReference type="Google" id="ProtNLM"/>
    </source>
</evidence>
<sequence length="132" mass="14175">MTERINADFTVISREEQPAEGFSGQLSHTIFDKTFTGDLEGTSVVQLIAIKTPVENAMAYVAFEHITGTIGDRKGTFVVRHSALMTPAEGRSGEWIVVPHAGDGDFAALTGRGEIVQGPSGEVFQLDCDFGD</sequence>
<dbReference type="KEGG" id="msto:MSTO_24540"/>
<dbReference type="Proteomes" id="UP000467130">
    <property type="component" value="Chromosome"/>
</dbReference>
<organism evidence="1 2">
    <name type="scientific">Mycobacterium stomatepiae</name>
    <dbReference type="NCBI Taxonomy" id="470076"/>
    <lineage>
        <taxon>Bacteria</taxon>
        <taxon>Bacillati</taxon>
        <taxon>Actinomycetota</taxon>
        <taxon>Actinomycetes</taxon>
        <taxon>Mycobacteriales</taxon>
        <taxon>Mycobacteriaceae</taxon>
        <taxon>Mycobacterium</taxon>
        <taxon>Mycobacterium simiae complex</taxon>
    </lineage>
</organism>